<dbReference type="GO" id="GO:0005737">
    <property type="term" value="C:cytoplasm"/>
    <property type="evidence" value="ECO:0007669"/>
    <property type="project" value="TreeGrafter"/>
</dbReference>
<dbReference type="SMART" id="SM00558">
    <property type="entry name" value="JmjC"/>
    <property type="match status" value="1"/>
</dbReference>
<keyword evidence="4" id="KW-1185">Reference proteome</keyword>
<dbReference type="EMBL" id="VDEP01000002">
    <property type="protein sequence ID" value="KAA1138425.1"/>
    <property type="molecule type" value="Genomic_DNA"/>
</dbReference>
<evidence type="ECO:0000313" key="3">
    <source>
        <dbReference type="EMBL" id="KAA1138425.1"/>
    </source>
</evidence>
<organism evidence="3 5">
    <name type="scientific">Puccinia graminis f. sp. tritici</name>
    <dbReference type="NCBI Taxonomy" id="56615"/>
    <lineage>
        <taxon>Eukaryota</taxon>
        <taxon>Fungi</taxon>
        <taxon>Dikarya</taxon>
        <taxon>Basidiomycota</taxon>
        <taxon>Pucciniomycotina</taxon>
        <taxon>Pucciniomycetes</taxon>
        <taxon>Pucciniales</taxon>
        <taxon>Pucciniaceae</taxon>
        <taxon>Puccinia</taxon>
    </lineage>
</organism>
<dbReference type="PANTHER" id="PTHR12480">
    <property type="entry name" value="ARGININE DEMETHYLASE AND LYSYL-HYDROXYLASE JMJD"/>
    <property type="match status" value="1"/>
</dbReference>
<dbReference type="Proteomes" id="UP000324748">
    <property type="component" value="Unassembled WGS sequence"/>
</dbReference>
<evidence type="ECO:0000259" key="1">
    <source>
        <dbReference type="PROSITE" id="PS51184"/>
    </source>
</evidence>
<evidence type="ECO:0000313" key="2">
    <source>
        <dbReference type="EMBL" id="KAA1108665.1"/>
    </source>
</evidence>
<dbReference type="AlphaFoldDB" id="A0A5B0SLK5"/>
<reference evidence="4 5" key="1">
    <citation type="submission" date="2019-05" db="EMBL/GenBank/DDBJ databases">
        <title>Emergence of the Ug99 lineage of the wheat stem rust pathogen through somatic hybridization.</title>
        <authorList>
            <person name="Li F."/>
            <person name="Upadhyaya N.M."/>
            <person name="Sperschneider J."/>
            <person name="Matny O."/>
            <person name="Nguyen-Phuc H."/>
            <person name="Mago R."/>
            <person name="Raley C."/>
            <person name="Miller M.E."/>
            <person name="Silverstein K.A.T."/>
            <person name="Henningsen E."/>
            <person name="Hirsch C.D."/>
            <person name="Visser B."/>
            <person name="Pretorius Z.A."/>
            <person name="Steffenson B.J."/>
            <person name="Schwessinger B."/>
            <person name="Dodds P.N."/>
            <person name="Figueroa M."/>
        </authorList>
    </citation>
    <scope>NUCLEOTIDE SEQUENCE [LARGE SCALE GENOMIC DNA]</scope>
    <source>
        <strain evidence="2">21-0</strain>
        <strain evidence="3 5">Ug99</strain>
    </source>
</reference>
<accession>A0A5B0SLK5</accession>
<proteinExistence type="predicted"/>
<evidence type="ECO:0000313" key="4">
    <source>
        <dbReference type="Proteomes" id="UP000324748"/>
    </source>
</evidence>
<dbReference type="PANTHER" id="PTHR12480:SF6">
    <property type="entry name" value="2-OXOGLUTARATE AND IRON-DEPENDENT OXYGENASE JMJD4"/>
    <property type="match status" value="1"/>
</dbReference>
<dbReference type="GO" id="GO:0016706">
    <property type="term" value="F:2-oxoglutarate-dependent dioxygenase activity"/>
    <property type="evidence" value="ECO:0007669"/>
    <property type="project" value="TreeGrafter"/>
</dbReference>
<comment type="caution">
    <text evidence="3">The sequence shown here is derived from an EMBL/GenBank/DDBJ whole genome shotgun (WGS) entry which is preliminary data.</text>
</comment>
<dbReference type="InterPro" id="IPR003347">
    <property type="entry name" value="JmjC_dom"/>
</dbReference>
<dbReference type="PROSITE" id="PS51184">
    <property type="entry name" value="JMJC"/>
    <property type="match status" value="1"/>
</dbReference>
<protein>
    <recommendedName>
        <fullName evidence="1">JmjC domain-containing protein</fullName>
    </recommendedName>
</protein>
<sequence>MDVLAEDPSYSTFLQSYLLPNRPVLIRSKMASEWPASILWTTPVRQELSRAEDRREDLTGLVRSYGHLEVPVVKQRIQSSSSDFLDDLESFPDWGKRITSQENDCMPFSQVAAHWEKKLRDPTRLNHREGQAVLNDEEVIYVKDWHLIRICQQTNEPENLDEERHSERRNATPFYQVPEIFLDDWMNDYYSAETDDDFRFVYIGEKGTTTGLHTDVYNSYSWSANIVGKKKWRLFRPESDESITIEQSPGEIIFVPSGWKHEVLNLSPLVISINHNWCNSVNLPSVYDALAKDIEDVKESIADVKALLRKKWDNQLAESSGDPTSSGWEHEWIEVVQELTKQHSGWNWATFWGMVKFITMRDFTEASTSSLFDQPVPQHSPPLQFVKTQINLCVMKFKMRDEFNFDAKLRLIIQDIESCLSMLK</sequence>
<dbReference type="GO" id="GO:0043565">
    <property type="term" value="F:sequence-specific DNA binding"/>
    <property type="evidence" value="ECO:0007669"/>
    <property type="project" value="TreeGrafter"/>
</dbReference>
<evidence type="ECO:0000313" key="5">
    <source>
        <dbReference type="Proteomes" id="UP000325313"/>
    </source>
</evidence>
<name>A0A5B0SLK5_PUCGR</name>
<dbReference type="InterPro" id="IPR050910">
    <property type="entry name" value="JMJD6_ArgDemeth/LysHydrox"/>
</dbReference>
<dbReference type="InterPro" id="IPR041667">
    <property type="entry name" value="Cupin_8"/>
</dbReference>
<dbReference type="EMBL" id="VSWC01000028">
    <property type="protein sequence ID" value="KAA1108665.1"/>
    <property type="molecule type" value="Genomic_DNA"/>
</dbReference>
<dbReference type="Proteomes" id="UP000325313">
    <property type="component" value="Unassembled WGS sequence"/>
</dbReference>
<dbReference type="SUPFAM" id="SSF51197">
    <property type="entry name" value="Clavaminate synthase-like"/>
    <property type="match status" value="1"/>
</dbReference>
<dbReference type="Pfam" id="PF13621">
    <property type="entry name" value="Cupin_8"/>
    <property type="match status" value="1"/>
</dbReference>
<dbReference type="Gene3D" id="2.60.120.650">
    <property type="entry name" value="Cupin"/>
    <property type="match status" value="1"/>
</dbReference>
<dbReference type="OrthoDB" id="424465at2759"/>
<dbReference type="GO" id="GO:0045905">
    <property type="term" value="P:positive regulation of translational termination"/>
    <property type="evidence" value="ECO:0007669"/>
    <property type="project" value="TreeGrafter"/>
</dbReference>
<dbReference type="GO" id="GO:0005634">
    <property type="term" value="C:nucleus"/>
    <property type="evidence" value="ECO:0007669"/>
    <property type="project" value="TreeGrafter"/>
</dbReference>
<feature type="domain" description="JmjC" evidence="1">
    <location>
        <begin position="166"/>
        <end position="294"/>
    </location>
</feature>
<gene>
    <name evidence="2" type="ORF">PGT21_020536</name>
    <name evidence="3" type="ORF">PGTUg99_006640</name>
</gene>